<evidence type="ECO:0000256" key="2">
    <source>
        <dbReference type="ARBA" id="ARBA00004141"/>
    </source>
</evidence>
<feature type="transmembrane region" description="Helical" evidence="12">
    <location>
        <begin position="118"/>
        <end position="137"/>
    </location>
</feature>
<evidence type="ECO:0000256" key="4">
    <source>
        <dbReference type="ARBA" id="ARBA00022670"/>
    </source>
</evidence>
<dbReference type="GO" id="GO:0016020">
    <property type="term" value="C:membrane"/>
    <property type="evidence" value="ECO:0007669"/>
    <property type="project" value="UniProtKB-SubCell"/>
</dbReference>
<feature type="domain" description="Peptidase M50" evidence="13">
    <location>
        <begin position="38"/>
        <end position="111"/>
    </location>
</feature>
<dbReference type="GO" id="GO:0046872">
    <property type="term" value="F:metal ion binding"/>
    <property type="evidence" value="ECO:0007669"/>
    <property type="project" value="UniProtKB-KW"/>
</dbReference>
<feature type="transmembrane region" description="Helical" evidence="12">
    <location>
        <begin position="61"/>
        <end position="79"/>
    </location>
</feature>
<keyword evidence="4" id="KW-0645">Protease</keyword>
<reference evidence="14 15" key="1">
    <citation type="submission" date="2015-08" db="EMBL/GenBank/DDBJ databases">
        <title>Complete genome sequence of Sulfurifustis variabilis.</title>
        <authorList>
            <person name="Miura A."/>
            <person name="Kojima H."/>
            <person name="Fukui M."/>
        </authorList>
    </citation>
    <scope>NUCLEOTIDE SEQUENCE [LARGE SCALE GENOMIC DNA]</scope>
    <source>
        <strain evidence="15">skN76</strain>
    </source>
</reference>
<dbReference type="GO" id="GO:0008237">
    <property type="term" value="F:metallopeptidase activity"/>
    <property type="evidence" value="ECO:0007669"/>
    <property type="project" value="UniProtKB-KW"/>
</dbReference>
<accession>A0A1B4VD68</accession>
<dbReference type="PANTHER" id="PTHR39188">
    <property type="entry name" value="MEMBRANE-ASSOCIATED ZINC METALLOPROTEASE M50B"/>
    <property type="match status" value="1"/>
</dbReference>
<evidence type="ECO:0000256" key="8">
    <source>
        <dbReference type="ARBA" id="ARBA00022833"/>
    </source>
</evidence>
<evidence type="ECO:0000256" key="3">
    <source>
        <dbReference type="ARBA" id="ARBA00007931"/>
    </source>
</evidence>
<organism evidence="14 15">
    <name type="scientific">Sulfurifustis variabilis</name>
    <dbReference type="NCBI Taxonomy" id="1675686"/>
    <lineage>
        <taxon>Bacteria</taxon>
        <taxon>Pseudomonadati</taxon>
        <taxon>Pseudomonadota</taxon>
        <taxon>Gammaproteobacteria</taxon>
        <taxon>Acidiferrobacterales</taxon>
        <taxon>Acidiferrobacteraceae</taxon>
        <taxon>Sulfurifustis</taxon>
    </lineage>
</organism>
<name>A0A1B4VD68_9GAMM</name>
<dbReference type="PANTHER" id="PTHR39188:SF3">
    <property type="entry name" value="STAGE IV SPORULATION PROTEIN FB"/>
    <property type="match status" value="1"/>
</dbReference>
<comment type="cofactor">
    <cofactor evidence="1">
        <name>Zn(2+)</name>
        <dbReference type="ChEBI" id="CHEBI:29105"/>
    </cofactor>
</comment>
<dbReference type="Proteomes" id="UP000218899">
    <property type="component" value="Chromosome"/>
</dbReference>
<feature type="transmembrane region" description="Helical" evidence="12">
    <location>
        <begin position="208"/>
        <end position="226"/>
    </location>
</feature>
<keyword evidence="11 12" id="KW-0472">Membrane</keyword>
<dbReference type="InterPro" id="IPR008915">
    <property type="entry name" value="Peptidase_M50"/>
</dbReference>
<feature type="transmembrane region" description="Helical" evidence="12">
    <location>
        <begin position="91"/>
        <end position="111"/>
    </location>
</feature>
<keyword evidence="7" id="KW-0378">Hydrolase</keyword>
<evidence type="ECO:0000256" key="12">
    <source>
        <dbReference type="SAM" id="Phobius"/>
    </source>
</evidence>
<comment type="similarity">
    <text evidence="3">Belongs to the peptidase M50B family.</text>
</comment>
<evidence type="ECO:0000256" key="1">
    <source>
        <dbReference type="ARBA" id="ARBA00001947"/>
    </source>
</evidence>
<keyword evidence="9 12" id="KW-1133">Transmembrane helix</keyword>
<keyword evidence="5 12" id="KW-0812">Transmembrane</keyword>
<feature type="transmembrane region" description="Helical" evidence="12">
    <location>
        <begin position="149"/>
        <end position="167"/>
    </location>
</feature>
<evidence type="ECO:0000259" key="13">
    <source>
        <dbReference type="Pfam" id="PF02163"/>
    </source>
</evidence>
<evidence type="ECO:0000313" key="14">
    <source>
        <dbReference type="EMBL" id="BAU47437.1"/>
    </source>
</evidence>
<proteinExistence type="inferred from homology"/>
<keyword evidence="6" id="KW-0479">Metal-binding</keyword>
<keyword evidence="10" id="KW-0482">Metalloprotease</keyword>
<dbReference type="Pfam" id="PF02163">
    <property type="entry name" value="Peptidase_M50"/>
    <property type="match status" value="1"/>
</dbReference>
<dbReference type="CDD" id="cd06160">
    <property type="entry name" value="S2P-M50_like_2"/>
    <property type="match status" value="1"/>
</dbReference>
<evidence type="ECO:0000256" key="7">
    <source>
        <dbReference type="ARBA" id="ARBA00022801"/>
    </source>
</evidence>
<evidence type="ECO:0000256" key="9">
    <source>
        <dbReference type="ARBA" id="ARBA00022989"/>
    </source>
</evidence>
<keyword evidence="8" id="KW-0862">Zinc</keyword>
<evidence type="ECO:0000256" key="5">
    <source>
        <dbReference type="ARBA" id="ARBA00022692"/>
    </source>
</evidence>
<evidence type="ECO:0000256" key="6">
    <source>
        <dbReference type="ARBA" id="ARBA00022723"/>
    </source>
</evidence>
<evidence type="ECO:0000313" key="15">
    <source>
        <dbReference type="Proteomes" id="UP000218899"/>
    </source>
</evidence>
<evidence type="ECO:0000256" key="10">
    <source>
        <dbReference type="ARBA" id="ARBA00023049"/>
    </source>
</evidence>
<gene>
    <name evidence="14" type="ORF">SVA_0858</name>
</gene>
<evidence type="ECO:0000256" key="11">
    <source>
        <dbReference type="ARBA" id="ARBA00023136"/>
    </source>
</evidence>
<dbReference type="KEGG" id="sva:SVA_0858"/>
<sequence>MKTLLFLLSALKLGKVLTTGGTMVLSVFAYALIFGWWYAVGFVLLIFVHEMGHYVAARRRRLEVGAPTFIPFVGAWIELKQLPHDVETEAYVGIAGPLAGTLGALGCYFLARDLDSSLLLALAYAGFFINLFNLIPLSPFDGGRITAIISPRVWLLGVPILVALFFYRPSPLLILVAILAAPQVWKAIKHDPDTPENARYYDVPLETRLQYGFFYLALAGFLAIMAHDVHEMLGPALRG</sequence>
<dbReference type="AlphaFoldDB" id="A0A1B4VD68"/>
<dbReference type="GO" id="GO:0006508">
    <property type="term" value="P:proteolysis"/>
    <property type="evidence" value="ECO:0007669"/>
    <property type="project" value="UniProtKB-KW"/>
</dbReference>
<protein>
    <submittedName>
        <fullName evidence="14">Peptidase M50</fullName>
    </submittedName>
</protein>
<comment type="subcellular location">
    <subcellularLocation>
        <location evidence="2">Membrane</location>
        <topology evidence="2">Multi-pass membrane protein</topology>
    </subcellularLocation>
</comment>
<keyword evidence="15" id="KW-1185">Reference proteome</keyword>
<feature type="transmembrane region" description="Helical" evidence="12">
    <location>
        <begin position="28"/>
        <end position="49"/>
    </location>
</feature>
<dbReference type="EMBL" id="AP014936">
    <property type="protein sequence ID" value="BAU47437.1"/>
    <property type="molecule type" value="Genomic_DNA"/>
</dbReference>
<dbReference type="OrthoDB" id="8772544at2"/>